<feature type="domain" description="Isochorismatase-like" evidence="2">
    <location>
        <begin position="7"/>
        <end position="178"/>
    </location>
</feature>
<dbReference type="InterPro" id="IPR000868">
    <property type="entry name" value="Isochorismatase-like_dom"/>
</dbReference>
<sequence length="203" mass="20994">MTTPNRALVIIDVQNEYFEGPLRIEYPPRDKSLARILEAAETARRAGIPIVIVQHEAPQDSPVFAAGSQGWRLHEAVAGLGGAPVVKSYSSVFAGTGLDDRLRDQGVDTVTLVGFMTNNCVLASAAAAEPLGFAVEVLSDATGAINLSNEAGSVTAQQVHETLMALLHSNFAAVADTAAWTSAVDAGAALPGSNLVVSATAGR</sequence>
<keyword evidence="1" id="KW-0378">Hydrolase</keyword>
<name>I0H6D8_ACTM4</name>
<dbReference type="KEGG" id="ams:AMIS_33550"/>
<accession>I0H6D8</accession>
<dbReference type="PANTHER" id="PTHR43540">
    <property type="entry name" value="PEROXYUREIDOACRYLATE/UREIDOACRYLATE AMIDOHYDROLASE-RELATED"/>
    <property type="match status" value="1"/>
</dbReference>
<dbReference type="EMBL" id="AP012319">
    <property type="protein sequence ID" value="BAL88575.1"/>
    <property type="molecule type" value="Genomic_DNA"/>
</dbReference>
<dbReference type="GO" id="GO:0016787">
    <property type="term" value="F:hydrolase activity"/>
    <property type="evidence" value="ECO:0007669"/>
    <property type="project" value="UniProtKB-KW"/>
</dbReference>
<dbReference type="OrthoDB" id="9794942at2"/>
<protein>
    <submittedName>
        <fullName evidence="3">Putative isochorismatase</fullName>
    </submittedName>
</protein>
<dbReference type="HOGENOM" id="CLU_068979_5_3_11"/>
<dbReference type="STRING" id="512565.AMIS_33550"/>
<evidence type="ECO:0000313" key="4">
    <source>
        <dbReference type="Proteomes" id="UP000007882"/>
    </source>
</evidence>
<organism evidence="3 4">
    <name type="scientific">Actinoplanes missouriensis (strain ATCC 14538 / DSM 43046 / CBS 188.64 / JCM 3121 / NBRC 102363 / NCIMB 12654 / NRRL B-3342 / UNCC 431)</name>
    <dbReference type="NCBI Taxonomy" id="512565"/>
    <lineage>
        <taxon>Bacteria</taxon>
        <taxon>Bacillati</taxon>
        <taxon>Actinomycetota</taxon>
        <taxon>Actinomycetes</taxon>
        <taxon>Micromonosporales</taxon>
        <taxon>Micromonosporaceae</taxon>
        <taxon>Actinoplanes</taxon>
    </lineage>
</organism>
<dbReference type="InterPro" id="IPR050272">
    <property type="entry name" value="Isochorismatase-like_hydrls"/>
</dbReference>
<reference evidence="3 4" key="1">
    <citation type="submission" date="2012-02" db="EMBL/GenBank/DDBJ databases">
        <title>Complete genome sequence of Actinoplanes missouriensis 431 (= NBRC 102363).</title>
        <authorList>
            <person name="Ohnishi Y."/>
            <person name="Ishikawa J."/>
            <person name="Sekine M."/>
            <person name="Hosoyama A."/>
            <person name="Harada T."/>
            <person name="Narita H."/>
            <person name="Hata T."/>
            <person name="Konno Y."/>
            <person name="Tutikane K."/>
            <person name="Fujita N."/>
            <person name="Horinouchi S."/>
            <person name="Hayakawa M."/>
        </authorList>
    </citation>
    <scope>NUCLEOTIDE SEQUENCE [LARGE SCALE GENOMIC DNA]</scope>
    <source>
        <strain evidence="4">ATCC 14538 / DSM 43046 / CBS 188.64 / JCM 3121 / NBRC 102363 / NCIMB 12654 / NRRL B-3342 / UNCC 431</strain>
    </source>
</reference>
<dbReference type="Pfam" id="PF00857">
    <property type="entry name" value="Isochorismatase"/>
    <property type="match status" value="1"/>
</dbReference>
<dbReference type="eggNOG" id="COG1335">
    <property type="taxonomic scope" value="Bacteria"/>
</dbReference>
<dbReference type="Proteomes" id="UP000007882">
    <property type="component" value="Chromosome"/>
</dbReference>
<dbReference type="PATRIC" id="fig|512565.3.peg.3352"/>
<keyword evidence="4" id="KW-1185">Reference proteome</keyword>
<gene>
    <name evidence="3" type="ordered locus">AMIS_33550</name>
</gene>
<evidence type="ECO:0000313" key="3">
    <source>
        <dbReference type="EMBL" id="BAL88575.1"/>
    </source>
</evidence>
<dbReference type="PANTHER" id="PTHR43540:SF6">
    <property type="entry name" value="ISOCHORISMATASE-LIKE DOMAIN-CONTAINING PROTEIN"/>
    <property type="match status" value="1"/>
</dbReference>
<dbReference type="RefSeq" id="WP_014443470.1">
    <property type="nucleotide sequence ID" value="NC_017093.1"/>
</dbReference>
<evidence type="ECO:0000256" key="1">
    <source>
        <dbReference type="ARBA" id="ARBA00022801"/>
    </source>
</evidence>
<dbReference type="AlphaFoldDB" id="I0H6D8"/>
<dbReference type="CDD" id="cd01014">
    <property type="entry name" value="nicotinamidase_related"/>
    <property type="match status" value="1"/>
</dbReference>
<proteinExistence type="predicted"/>
<evidence type="ECO:0000259" key="2">
    <source>
        <dbReference type="Pfam" id="PF00857"/>
    </source>
</evidence>
<dbReference type="InterPro" id="IPR036380">
    <property type="entry name" value="Isochorismatase-like_sf"/>
</dbReference>
<dbReference type="Gene3D" id="3.40.50.850">
    <property type="entry name" value="Isochorismatase-like"/>
    <property type="match status" value="1"/>
</dbReference>
<dbReference type="SUPFAM" id="SSF52499">
    <property type="entry name" value="Isochorismatase-like hydrolases"/>
    <property type="match status" value="1"/>
</dbReference>